<keyword evidence="11" id="KW-0732">Signal</keyword>
<dbReference type="SUPFAM" id="SSF54631">
    <property type="entry name" value="CBS-domain pair"/>
    <property type="match status" value="1"/>
</dbReference>
<gene>
    <name evidence="13" type="ORF">ALAG00032_LOCUS15632</name>
</gene>
<comment type="subcellular location">
    <subcellularLocation>
        <location evidence="1">Membrane</location>
        <topology evidence="1">Multi-pass membrane protein</topology>
    </subcellularLocation>
</comment>
<dbReference type="InterPro" id="IPR036739">
    <property type="entry name" value="SLC41_membr_dom_sf"/>
</dbReference>
<evidence type="ECO:0000313" key="13">
    <source>
        <dbReference type="EMBL" id="CAE0374828.1"/>
    </source>
</evidence>
<keyword evidence="8" id="KW-0129">CBS domain</keyword>
<feature type="transmembrane region" description="Helical" evidence="10">
    <location>
        <begin position="428"/>
        <end position="452"/>
    </location>
</feature>
<evidence type="ECO:0000256" key="2">
    <source>
        <dbReference type="ARBA" id="ARBA00009749"/>
    </source>
</evidence>
<dbReference type="PANTHER" id="PTHR41394">
    <property type="entry name" value="MAGNESIUM TRANSPORTER MGTE"/>
    <property type="match status" value="1"/>
</dbReference>
<evidence type="ECO:0000256" key="11">
    <source>
        <dbReference type="SAM" id="SignalP"/>
    </source>
</evidence>
<dbReference type="EMBL" id="HBIJ01023637">
    <property type="protein sequence ID" value="CAE0374828.1"/>
    <property type="molecule type" value="Transcribed_RNA"/>
</dbReference>
<comment type="similarity">
    <text evidence="2">Belongs to the SLC41A transporter family.</text>
</comment>
<dbReference type="AlphaFoldDB" id="A0A7S3K4L6"/>
<evidence type="ECO:0000256" key="3">
    <source>
        <dbReference type="ARBA" id="ARBA00022448"/>
    </source>
</evidence>
<name>A0A7S3K4L6_9STRA</name>
<evidence type="ECO:0000256" key="9">
    <source>
        <dbReference type="SAM" id="MobiDB-lite"/>
    </source>
</evidence>
<dbReference type="GO" id="GO:0008324">
    <property type="term" value="F:monoatomic cation transmembrane transporter activity"/>
    <property type="evidence" value="ECO:0007669"/>
    <property type="project" value="InterPro"/>
</dbReference>
<dbReference type="InterPro" id="IPR000644">
    <property type="entry name" value="CBS_dom"/>
</dbReference>
<dbReference type="InterPro" id="IPR046342">
    <property type="entry name" value="CBS_dom_sf"/>
</dbReference>
<sequence length="458" mass="48628">MATILSGLIVLFFLGLQTTTDALVLPFSHPSTVLRKGGSGLVGLHPPRSKRINLNVNGGRGIHVPSLLFYVLHRSSFLYQQENKKSVHDGGSTSLPRQHLSKERKRIIRQSGTTVIEHIEQYHEDELRKKELVLNASMTVFESMGQIRRLSKEDNGATAERLSELGIAWIQNEEGKLDGYVRATELMLGEPYKKLGDIAIPLSVVVQSEDSIDDTVQLLRQENITIAPVVDSNGVLVTALAPLDVISALEAEATEDVARIALSGGIGSTYFNASIKAIILNRFSWLLSLLLLQSISSAVLASFSALLSSNLLLAVFLTTITGTSGNAGNQTSAVVIRGLATGDINAKADALRVIRRELSIAAPIALGLGFASFLRVLLSAGNAVSAIRMAFVITAAMASTVVAAITVGAGAPLLLARNGIDPVTCASPVLATFVDLVGVIILCSIGSCLLPRTPLVVV</sequence>
<evidence type="ECO:0000256" key="5">
    <source>
        <dbReference type="ARBA" id="ARBA00022842"/>
    </source>
</evidence>
<protein>
    <recommendedName>
        <fullName evidence="12">CBS domain-containing protein</fullName>
    </recommendedName>
</protein>
<feature type="transmembrane region" description="Helical" evidence="10">
    <location>
        <begin position="390"/>
        <end position="416"/>
    </location>
</feature>
<dbReference type="SUPFAM" id="SSF161093">
    <property type="entry name" value="MgtE membrane domain-like"/>
    <property type="match status" value="1"/>
</dbReference>
<keyword evidence="5" id="KW-0460">Magnesium</keyword>
<dbReference type="GO" id="GO:0016020">
    <property type="term" value="C:membrane"/>
    <property type="evidence" value="ECO:0007669"/>
    <property type="project" value="UniProtKB-SubCell"/>
</dbReference>
<evidence type="ECO:0000256" key="10">
    <source>
        <dbReference type="SAM" id="Phobius"/>
    </source>
</evidence>
<keyword evidence="6 10" id="KW-1133">Transmembrane helix</keyword>
<feature type="transmembrane region" description="Helical" evidence="10">
    <location>
        <begin position="358"/>
        <end position="378"/>
    </location>
</feature>
<evidence type="ECO:0000256" key="8">
    <source>
        <dbReference type="PROSITE-ProRule" id="PRU00703"/>
    </source>
</evidence>
<keyword evidence="7 10" id="KW-0472">Membrane</keyword>
<proteinExistence type="inferred from homology"/>
<evidence type="ECO:0000256" key="1">
    <source>
        <dbReference type="ARBA" id="ARBA00004141"/>
    </source>
</evidence>
<feature type="transmembrane region" description="Helical" evidence="10">
    <location>
        <begin position="283"/>
        <end position="307"/>
    </location>
</feature>
<dbReference type="PROSITE" id="PS51371">
    <property type="entry name" value="CBS"/>
    <property type="match status" value="1"/>
</dbReference>
<dbReference type="PANTHER" id="PTHR41394:SF5">
    <property type="entry name" value="SLC41A_MGTE INTEGRAL MEMBRANE DOMAIN-CONTAINING PROTEIN"/>
    <property type="match status" value="1"/>
</dbReference>
<reference evidence="13" key="1">
    <citation type="submission" date="2021-01" db="EMBL/GenBank/DDBJ databases">
        <authorList>
            <person name="Corre E."/>
            <person name="Pelletier E."/>
            <person name="Niang G."/>
            <person name="Scheremetjew M."/>
            <person name="Finn R."/>
            <person name="Kale V."/>
            <person name="Holt S."/>
            <person name="Cochrane G."/>
            <person name="Meng A."/>
            <person name="Brown T."/>
            <person name="Cohen L."/>
        </authorList>
    </citation>
    <scope>NUCLEOTIDE SEQUENCE</scope>
    <source>
        <strain evidence="13">CCMP1510</strain>
    </source>
</reference>
<feature type="chain" id="PRO_5031045596" description="CBS domain-containing protein" evidence="11">
    <location>
        <begin position="23"/>
        <end position="458"/>
    </location>
</feature>
<evidence type="ECO:0000256" key="7">
    <source>
        <dbReference type="ARBA" id="ARBA00023136"/>
    </source>
</evidence>
<feature type="region of interest" description="Disordered" evidence="9">
    <location>
        <begin position="83"/>
        <end position="102"/>
    </location>
</feature>
<dbReference type="InterPro" id="IPR006667">
    <property type="entry name" value="SLC41_membr_dom"/>
</dbReference>
<dbReference type="Gene3D" id="1.10.357.20">
    <property type="entry name" value="SLC41 divalent cation transporters, integral membrane domain"/>
    <property type="match status" value="1"/>
</dbReference>
<feature type="domain" description="CBS" evidence="12">
    <location>
        <begin position="199"/>
        <end position="257"/>
    </location>
</feature>
<dbReference type="Gene3D" id="3.10.580.10">
    <property type="entry name" value="CBS-domain"/>
    <property type="match status" value="1"/>
</dbReference>
<dbReference type="Pfam" id="PF01769">
    <property type="entry name" value="MgtE"/>
    <property type="match status" value="1"/>
</dbReference>
<evidence type="ECO:0000256" key="6">
    <source>
        <dbReference type="ARBA" id="ARBA00022989"/>
    </source>
</evidence>
<keyword evidence="4 10" id="KW-0812">Transmembrane</keyword>
<accession>A0A7S3K4L6</accession>
<organism evidence="13">
    <name type="scientific">Aureoumbra lagunensis</name>
    <dbReference type="NCBI Taxonomy" id="44058"/>
    <lineage>
        <taxon>Eukaryota</taxon>
        <taxon>Sar</taxon>
        <taxon>Stramenopiles</taxon>
        <taxon>Ochrophyta</taxon>
        <taxon>Pelagophyceae</taxon>
        <taxon>Pelagomonadales</taxon>
        <taxon>Aureoumbra</taxon>
    </lineage>
</organism>
<keyword evidence="3" id="KW-0813">Transport</keyword>
<evidence type="ECO:0000256" key="4">
    <source>
        <dbReference type="ARBA" id="ARBA00022692"/>
    </source>
</evidence>
<evidence type="ECO:0000259" key="12">
    <source>
        <dbReference type="PROSITE" id="PS51371"/>
    </source>
</evidence>
<feature type="signal peptide" evidence="11">
    <location>
        <begin position="1"/>
        <end position="22"/>
    </location>
</feature>